<gene>
    <name evidence="6" type="ORF">LTR84_009957</name>
</gene>
<dbReference type="InterPro" id="IPR007568">
    <property type="entry name" value="RTA1"/>
</dbReference>
<dbReference type="Proteomes" id="UP001358417">
    <property type="component" value="Unassembled WGS sequence"/>
</dbReference>
<dbReference type="GeneID" id="89978115"/>
<evidence type="ECO:0000256" key="3">
    <source>
        <dbReference type="ARBA" id="ARBA00022989"/>
    </source>
</evidence>
<keyword evidence="3 5" id="KW-1133">Transmembrane helix</keyword>
<dbReference type="RefSeq" id="XP_064709894.1">
    <property type="nucleotide sequence ID" value="XM_064853495.1"/>
</dbReference>
<comment type="subcellular location">
    <subcellularLocation>
        <location evidence="1">Membrane</location>
        <topology evidence="1">Multi-pass membrane protein</topology>
    </subcellularLocation>
</comment>
<dbReference type="Pfam" id="PF04479">
    <property type="entry name" value="RTA1"/>
    <property type="match status" value="1"/>
</dbReference>
<keyword evidence="4 5" id="KW-0472">Membrane</keyword>
<comment type="caution">
    <text evidence="6">The sequence shown here is derived from an EMBL/GenBank/DDBJ whole genome shotgun (WGS) entry which is preliminary data.</text>
</comment>
<feature type="transmembrane region" description="Helical" evidence="5">
    <location>
        <begin position="278"/>
        <end position="298"/>
    </location>
</feature>
<evidence type="ECO:0000256" key="4">
    <source>
        <dbReference type="ARBA" id="ARBA00023136"/>
    </source>
</evidence>
<reference evidence="6 7" key="1">
    <citation type="submission" date="2023-08" db="EMBL/GenBank/DDBJ databases">
        <title>Black Yeasts Isolated from many extreme environments.</title>
        <authorList>
            <person name="Coleine C."/>
            <person name="Stajich J.E."/>
            <person name="Selbmann L."/>
        </authorList>
    </citation>
    <scope>NUCLEOTIDE SEQUENCE [LARGE SCALE GENOMIC DNA]</scope>
    <source>
        <strain evidence="6 7">CCFEE 5792</strain>
    </source>
</reference>
<dbReference type="AlphaFoldDB" id="A0AAV9NM86"/>
<evidence type="ECO:0008006" key="8">
    <source>
        <dbReference type="Google" id="ProtNLM"/>
    </source>
</evidence>
<protein>
    <recommendedName>
        <fullName evidence="8">RTA1 domain protein</fullName>
    </recommendedName>
</protein>
<evidence type="ECO:0000256" key="5">
    <source>
        <dbReference type="SAM" id="Phobius"/>
    </source>
</evidence>
<evidence type="ECO:0000256" key="1">
    <source>
        <dbReference type="ARBA" id="ARBA00004141"/>
    </source>
</evidence>
<keyword evidence="2 5" id="KW-0812">Transmembrane</keyword>
<feature type="transmembrane region" description="Helical" evidence="5">
    <location>
        <begin position="193"/>
        <end position="217"/>
    </location>
</feature>
<evidence type="ECO:0000256" key="2">
    <source>
        <dbReference type="ARBA" id="ARBA00022692"/>
    </source>
</evidence>
<accession>A0AAV9NM86</accession>
<evidence type="ECO:0000313" key="6">
    <source>
        <dbReference type="EMBL" id="KAK5060073.1"/>
    </source>
</evidence>
<feature type="transmembrane region" description="Helical" evidence="5">
    <location>
        <begin position="147"/>
        <end position="173"/>
    </location>
</feature>
<dbReference type="PANTHER" id="PTHR31465:SF15">
    <property type="entry name" value="LIPID TRANSPORTER ATNI-RELATED"/>
    <property type="match status" value="1"/>
</dbReference>
<name>A0AAV9NM86_9EURO</name>
<evidence type="ECO:0000313" key="7">
    <source>
        <dbReference type="Proteomes" id="UP001358417"/>
    </source>
</evidence>
<dbReference type="GO" id="GO:0016020">
    <property type="term" value="C:membrane"/>
    <property type="evidence" value="ECO:0007669"/>
    <property type="project" value="UniProtKB-SubCell"/>
</dbReference>
<dbReference type="EMBL" id="JAVRRD010000004">
    <property type="protein sequence ID" value="KAK5060073.1"/>
    <property type="molecule type" value="Genomic_DNA"/>
</dbReference>
<feature type="transmembrane region" description="Helical" evidence="5">
    <location>
        <begin position="237"/>
        <end position="258"/>
    </location>
</feature>
<sequence>MAAALTPVYGLETPHTITKLNHRQVATETSSLSTPTTMITFTTTELIVIDGETNAVLTIPAKTITLALPTCIQTVMPDSNGHVPPGTCGAIWDYYPSYGAAIAFTILFAALVAAHIWMAIKYQKVRVNAFAYMTFGRMIYYFHPSRAIFRMPAATISAIFVFFDLTAFVVQLIGGSMAGPSASPEAQERGLNLYMGGIGFQQFMILVFVGLCVAFQLQMTRFKTVHGNSSILHDRRYWMPLLSALYIALAMITVRIIYRLVEFSGGIEKGSVLTTREVYFYLLEAVPMLCALTCFAVCHPGRFMNGPGSDMPGIFSLLRNKLFPRSSRKGVLRDGGYNSDRHELAPRTDVY</sequence>
<keyword evidence="7" id="KW-1185">Reference proteome</keyword>
<organism evidence="6 7">
    <name type="scientific">Exophiala bonariae</name>
    <dbReference type="NCBI Taxonomy" id="1690606"/>
    <lineage>
        <taxon>Eukaryota</taxon>
        <taxon>Fungi</taxon>
        <taxon>Dikarya</taxon>
        <taxon>Ascomycota</taxon>
        <taxon>Pezizomycotina</taxon>
        <taxon>Eurotiomycetes</taxon>
        <taxon>Chaetothyriomycetidae</taxon>
        <taxon>Chaetothyriales</taxon>
        <taxon>Herpotrichiellaceae</taxon>
        <taxon>Exophiala</taxon>
    </lineage>
</organism>
<proteinExistence type="predicted"/>
<feature type="transmembrane region" description="Helical" evidence="5">
    <location>
        <begin position="98"/>
        <end position="120"/>
    </location>
</feature>
<dbReference type="PANTHER" id="PTHR31465">
    <property type="entry name" value="PROTEIN RTA1-RELATED"/>
    <property type="match status" value="1"/>
</dbReference>